<protein>
    <recommendedName>
        <fullName evidence="3 9">DNA repair protein RecN</fullName>
    </recommendedName>
    <alternativeName>
        <fullName evidence="8 9">Recombination protein N</fullName>
    </alternativeName>
</protein>
<dbReference type="NCBIfam" id="TIGR00634">
    <property type="entry name" value="recN"/>
    <property type="match status" value="1"/>
</dbReference>
<feature type="domain" description="RecF/RecN/SMC N-terminal" evidence="10">
    <location>
        <begin position="2"/>
        <end position="502"/>
    </location>
</feature>
<dbReference type="Proteomes" id="UP001204142">
    <property type="component" value="Unassembled WGS sequence"/>
</dbReference>
<dbReference type="CDD" id="cd03241">
    <property type="entry name" value="ABC_RecN"/>
    <property type="match status" value="2"/>
</dbReference>
<gene>
    <name evidence="11" type="primary">recN</name>
    <name evidence="11" type="ORF">NQT62_07775</name>
</gene>
<dbReference type="InterPro" id="IPR003395">
    <property type="entry name" value="RecF/RecN/SMC_N"/>
</dbReference>
<reference evidence="11 12" key="1">
    <citation type="submission" date="2022-07" db="EMBL/GenBank/DDBJ databases">
        <authorList>
            <person name="Xamxidin M."/>
            <person name="Wu M."/>
        </authorList>
    </citation>
    <scope>NUCLEOTIDE SEQUENCE [LARGE SCALE GENOMIC DNA]</scope>
    <source>
        <strain evidence="11 12">NBRC 111650</strain>
    </source>
</reference>
<evidence type="ECO:0000256" key="4">
    <source>
        <dbReference type="ARBA" id="ARBA00022741"/>
    </source>
</evidence>
<evidence type="ECO:0000256" key="3">
    <source>
        <dbReference type="ARBA" id="ARBA00021315"/>
    </source>
</evidence>
<evidence type="ECO:0000313" key="11">
    <source>
        <dbReference type="EMBL" id="MCQ8896331.1"/>
    </source>
</evidence>
<name>A0ABT1WH14_9BURK</name>
<sequence>MLSSLTIQDFVIVDKLDLHFEAGMSVLSGETGAGKSILIDALSLCLGARADASQVREGSERANITAVFELNPAAKAILDEQSIDCSEGELHLRRAIDSAGRSKAYVNGTPVPASLLKQLSETLIDIHGQHAFQTLAKPGEQLRLLDDFGQLGSLLEPVSLSYKTLRQAEKHLQQAQSSQNERAARLESLHWKLDLLEKVAPKAGEWETLSADFDRLSHGAELIEGTQAANAALADNEGAVLDQLAHLIQQLGSLASRDLQLESVVKNLSEGEILLREASYELAHYIKHTDLDPDTLTAVESRMALWHDTARKLRLPPELMHEELALVRAEIQGLEEGFDVEHLQLELQKAQGAYTAAAHALTTARQAAAKALSAAVTESMQSLNMQGGQFVVEVQPGPASATGNDLIEFRVAGHPGVTPQPIQKVASGGELARISLAITVNTVTSTPVPTLIFDEVDSGIGGAVAETVGRYLRQLAGNKQVLCVTHLPQVAAQGHHHFKVSKDIASGTTRSQIRRMDKTERVHEVARMLGGVNISDATRTAASEMIEAAGPV</sequence>
<dbReference type="InterPro" id="IPR004604">
    <property type="entry name" value="DNA_recomb/repair_RecN"/>
</dbReference>
<dbReference type="EMBL" id="JANIGO010000002">
    <property type="protein sequence ID" value="MCQ8896331.1"/>
    <property type="molecule type" value="Genomic_DNA"/>
</dbReference>
<accession>A0ABT1WH14</accession>
<evidence type="ECO:0000256" key="6">
    <source>
        <dbReference type="ARBA" id="ARBA00022840"/>
    </source>
</evidence>
<evidence type="ECO:0000256" key="9">
    <source>
        <dbReference type="PIRNR" id="PIRNR003128"/>
    </source>
</evidence>
<dbReference type="Pfam" id="PF02463">
    <property type="entry name" value="SMC_N"/>
    <property type="match status" value="1"/>
</dbReference>
<dbReference type="Gene3D" id="3.40.50.300">
    <property type="entry name" value="P-loop containing nucleotide triphosphate hydrolases"/>
    <property type="match status" value="2"/>
</dbReference>
<dbReference type="SUPFAM" id="SSF52540">
    <property type="entry name" value="P-loop containing nucleoside triphosphate hydrolases"/>
    <property type="match status" value="1"/>
</dbReference>
<comment type="function">
    <text evidence="1 9">May be involved in recombinational repair of damaged DNA.</text>
</comment>
<evidence type="ECO:0000259" key="10">
    <source>
        <dbReference type="Pfam" id="PF02463"/>
    </source>
</evidence>
<keyword evidence="6" id="KW-0067">ATP-binding</keyword>
<keyword evidence="7 9" id="KW-0234">DNA repair</keyword>
<dbReference type="InterPro" id="IPR027417">
    <property type="entry name" value="P-loop_NTPase"/>
</dbReference>
<evidence type="ECO:0000256" key="1">
    <source>
        <dbReference type="ARBA" id="ARBA00003618"/>
    </source>
</evidence>
<dbReference type="RefSeq" id="WP_256764098.1">
    <property type="nucleotide sequence ID" value="NZ_JANIGO010000002.1"/>
</dbReference>
<organism evidence="11 12">
    <name type="scientific">Limnobacter humi</name>
    <dbReference type="NCBI Taxonomy" id="1778671"/>
    <lineage>
        <taxon>Bacteria</taxon>
        <taxon>Pseudomonadati</taxon>
        <taxon>Pseudomonadota</taxon>
        <taxon>Betaproteobacteria</taxon>
        <taxon>Burkholderiales</taxon>
        <taxon>Burkholderiaceae</taxon>
        <taxon>Limnobacter</taxon>
    </lineage>
</organism>
<dbReference type="PANTHER" id="PTHR11059">
    <property type="entry name" value="DNA REPAIR PROTEIN RECN"/>
    <property type="match status" value="1"/>
</dbReference>
<keyword evidence="5 9" id="KW-0227">DNA damage</keyword>
<dbReference type="NCBIfam" id="NF008121">
    <property type="entry name" value="PRK10869.1"/>
    <property type="match status" value="1"/>
</dbReference>
<evidence type="ECO:0000313" key="12">
    <source>
        <dbReference type="Proteomes" id="UP001204142"/>
    </source>
</evidence>
<comment type="similarity">
    <text evidence="2 9">Belongs to the RecN family.</text>
</comment>
<evidence type="ECO:0000256" key="5">
    <source>
        <dbReference type="ARBA" id="ARBA00022763"/>
    </source>
</evidence>
<dbReference type="PANTHER" id="PTHR11059:SF0">
    <property type="entry name" value="DNA REPAIR PROTEIN RECN"/>
    <property type="match status" value="1"/>
</dbReference>
<dbReference type="PIRSF" id="PIRSF003128">
    <property type="entry name" value="RecN"/>
    <property type="match status" value="1"/>
</dbReference>
<proteinExistence type="inferred from homology"/>
<evidence type="ECO:0000256" key="2">
    <source>
        <dbReference type="ARBA" id="ARBA00009441"/>
    </source>
</evidence>
<evidence type="ECO:0000256" key="7">
    <source>
        <dbReference type="ARBA" id="ARBA00023204"/>
    </source>
</evidence>
<evidence type="ECO:0000256" key="8">
    <source>
        <dbReference type="ARBA" id="ARBA00033408"/>
    </source>
</evidence>
<comment type="caution">
    <text evidence="11">The sequence shown here is derived from an EMBL/GenBank/DDBJ whole genome shotgun (WGS) entry which is preliminary data.</text>
</comment>
<keyword evidence="4" id="KW-0547">Nucleotide-binding</keyword>
<keyword evidence="12" id="KW-1185">Reference proteome</keyword>